<reference evidence="1 2" key="1">
    <citation type="submission" date="2017-02" db="EMBL/GenBank/DDBJ databases">
        <title>Genomes of Trichoderma spp. with biocontrol activity.</title>
        <authorList>
            <person name="Gardiner D."/>
            <person name="Kazan K."/>
            <person name="Vos C."/>
            <person name="Harvey P."/>
        </authorList>
    </citation>
    <scope>NUCLEOTIDE SEQUENCE [LARGE SCALE GENOMIC DNA]</scope>
    <source>
        <strain evidence="1 2">A5MH</strain>
    </source>
</reference>
<dbReference type="Proteomes" id="UP000236546">
    <property type="component" value="Unassembled WGS sequence"/>
</dbReference>
<dbReference type="OrthoDB" id="4898734at2759"/>
<name>A0A2K0TD12_9HYPO</name>
<proteinExistence type="predicted"/>
<evidence type="ECO:0000313" key="2">
    <source>
        <dbReference type="Proteomes" id="UP000236546"/>
    </source>
</evidence>
<protein>
    <submittedName>
        <fullName evidence="1">Uncharacterized protein</fullName>
    </submittedName>
</protein>
<dbReference type="AlphaFoldDB" id="A0A2K0TD12"/>
<dbReference type="EMBL" id="MTYH01000042">
    <property type="protein sequence ID" value="PNP43408.1"/>
    <property type="molecule type" value="Genomic_DNA"/>
</dbReference>
<sequence>MDDKADFCFFSTTHSLCCDPGEGYGSGILPVELDRLFPESDEFTADDVPNFSEAFYQNKAVLPQPLYSGDTNNPNTSPFAWVIMVGCPDDVQSLDKRDGSHLDVFDCPDTHPDDFSVQSLRAVCTEESPDNNCQDILLGGAENTVLRLPPDCGPDVYVRVVSFSRLENATAPAHLTRHLVNNPKVYEIRYDYDFGKVREKKERQKRGLKTRADGCGDIYFRVDSSDQQNYWHEIVQSSPQGKVRKRSPQDWRQFHLDWFEQHGFMNNTVHEDRVGKRGYGDDSWWKNLFNKLANQQLNQPYEGSTRYGIYRYYPFSQMLYNARRSCPPNADASIEAKVEGSFEANLGFGLSLVGTLTNFNLDDAYAYFVLDDANAFTKVSITGQAAFTISSGEIPLLENFAPWGGSFNIKGIATVGPFLDITAQLQSLATLSGSLVGEVLIATDEPQVFMYPTSLGVEPDPKYFSIYNIKEATKASAGVEANVAAEGHVVVKLDQSAAFKIQVHFLSSDLVNTDIRATYSNSMNLGIGAGASSGSDKCSGIWYWMNWASSVTLKMLSPLPNWAGGNVNNKLFDTQVEIISKTCYSWSESKDRRELSQLTSDYSDKAISKAIFNATVIDAMLVRRADVDDQNPLFPDPGGSCLRCATDTNTPLGECDTSLYGDDGSEPLDCPDPSTSAKRTLERGLIQKRGKKDQFGICKGVFSIGVNGISFPDSKALVADGAKEHPVFGSWTTWAPDDRPDCDNMGFNQQSNPAPGDVDTSKYGTEHILEWQILQRFLQSLGSNDPAVTYDNCASDDFKKAFPNKSWNYVRDSQTWTNCEHLRFWWGSKAIPVPWYTSADVQFTPMSIMGQAIPNNENSFDEFQLLDSIINSAKQAAWSFKYQEYIQDYSKCIKAKNWAAAMNKVRFTIWTLKYTKATEAIFKAQATRVGDWLDKSENALAAVKDTSWNKCQYKKLDLGDKWRRFIYSYTNTVIDRFTDNIKDGIKAIEKALNIDDDGDTDMGGTTTGASEQNKDLLDRLDKIKDLWNEVGAWTNPLPAEWV</sequence>
<comment type="caution">
    <text evidence="1">The sequence shown here is derived from an EMBL/GenBank/DDBJ whole genome shotgun (WGS) entry which is preliminary data.</text>
</comment>
<organism evidence="1 2">
    <name type="scientific">Trichoderma gamsii</name>
    <dbReference type="NCBI Taxonomy" id="398673"/>
    <lineage>
        <taxon>Eukaryota</taxon>
        <taxon>Fungi</taxon>
        <taxon>Dikarya</taxon>
        <taxon>Ascomycota</taxon>
        <taxon>Pezizomycotina</taxon>
        <taxon>Sordariomycetes</taxon>
        <taxon>Hypocreomycetidae</taxon>
        <taxon>Hypocreales</taxon>
        <taxon>Hypocreaceae</taxon>
        <taxon>Trichoderma</taxon>
    </lineage>
</organism>
<evidence type="ECO:0000313" key="1">
    <source>
        <dbReference type="EMBL" id="PNP43408.1"/>
    </source>
</evidence>
<gene>
    <name evidence="1" type="ORF">TGAMA5MH_04866</name>
</gene>
<accession>A0A2K0TD12</accession>